<keyword evidence="11 16" id="KW-1133">Transmembrane helix</keyword>
<dbReference type="EC" id="2.3.2.27" evidence="4"/>
<dbReference type="PROSITE" id="PS50089">
    <property type="entry name" value="ZF_RING_2"/>
    <property type="match status" value="1"/>
</dbReference>
<accession>A0AAV8SPD3</accession>
<evidence type="ECO:0000256" key="16">
    <source>
        <dbReference type="SAM" id="Phobius"/>
    </source>
</evidence>
<dbReference type="GO" id="GO:0061630">
    <property type="term" value="F:ubiquitin protein ligase activity"/>
    <property type="evidence" value="ECO:0007669"/>
    <property type="project" value="UniProtKB-EC"/>
</dbReference>
<dbReference type="AlphaFoldDB" id="A0AAV8SPD3"/>
<comment type="similarity">
    <text evidence="13">Belongs to the RING-type zinc finger family. ATL subfamily.</text>
</comment>
<dbReference type="Proteomes" id="UP001159364">
    <property type="component" value="Linkage Group LG09"/>
</dbReference>
<evidence type="ECO:0000256" key="8">
    <source>
        <dbReference type="ARBA" id="ARBA00022771"/>
    </source>
</evidence>
<evidence type="ECO:0000256" key="11">
    <source>
        <dbReference type="ARBA" id="ARBA00022989"/>
    </source>
</evidence>
<dbReference type="InterPro" id="IPR001841">
    <property type="entry name" value="Znf_RING"/>
</dbReference>
<feature type="compositionally biased region" description="Polar residues" evidence="15">
    <location>
        <begin position="44"/>
        <end position="56"/>
    </location>
</feature>
<evidence type="ECO:0000256" key="1">
    <source>
        <dbReference type="ARBA" id="ARBA00000900"/>
    </source>
</evidence>
<dbReference type="GO" id="GO:0016567">
    <property type="term" value="P:protein ubiquitination"/>
    <property type="evidence" value="ECO:0007669"/>
    <property type="project" value="InterPro"/>
</dbReference>
<dbReference type="InterPro" id="IPR044600">
    <property type="entry name" value="ATL1/ATL16-like"/>
</dbReference>
<evidence type="ECO:0000313" key="18">
    <source>
        <dbReference type="EMBL" id="KAJ8754105.1"/>
    </source>
</evidence>
<dbReference type="InterPro" id="IPR013083">
    <property type="entry name" value="Znf_RING/FYVE/PHD"/>
</dbReference>
<keyword evidence="12 16" id="KW-0472">Membrane</keyword>
<evidence type="ECO:0000256" key="10">
    <source>
        <dbReference type="ARBA" id="ARBA00022833"/>
    </source>
</evidence>
<name>A0AAV8SPD3_9ROSI</name>
<evidence type="ECO:0000256" key="7">
    <source>
        <dbReference type="ARBA" id="ARBA00022723"/>
    </source>
</evidence>
<feature type="domain" description="RING-type" evidence="17">
    <location>
        <begin position="100"/>
        <end position="142"/>
    </location>
</feature>
<protein>
    <recommendedName>
        <fullName evidence="4">RING-type E3 ubiquitin transferase</fullName>
        <ecNumber evidence="4">2.3.2.27</ecNumber>
    </recommendedName>
</protein>
<evidence type="ECO:0000256" key="6">
    <source>
        <dbReference type="ARBA" id="ARBA00022692"/>
    </source>
</evidence>
<keyword evidence="6 16" id="KW-0812">Transmembrane</keyword>
<proteinExistence type="inferred from homology"/>
<dbReference type="Pfam" id="PF13639">
    <property type="entry name" value="zf-RING_2"/>
    <property type="match status" value="1"/>
</dbReference>
<comment type="pathway">
    <text evidence="3">Protein modification; protein ubiquitination.</text>
</comment>
<dbReference type="CDD" id="cd16461">
    <property type="entry name" value="RING-H2_EL5-like"/>
    <property type="match status" value="1"/>
</dbReference>
<keyword evidence="8 14" id="KW-0863">Zinc-finger</keyword>
<evidence type="ECO:0000256" key="5">
    <source>
        <dbReference type="ARBA" id="ARBA00022679"/>
    </source>
</evidence>
<evidence type="ECO:0000256" key="15">
    <source>
        <dbReference type="SAM" id="MobiDB-lite"/>
    </source>
</evidence>
<comment type="catalytic activity">
    <reaction evidence="1">
        <text>S-ubiquitinyl-[E2 ubiquitin-conjugating enzyme]-L-cysteine + [acceptor protein]-L-lysine = [E2 ubiquitin-conjugating enzyme]-L-cysteine + N(6)-ubiquitinyl-[acceptor protein]-L-lysine.</text>
        <dbReference type="EC" id="2.3.2.27"/>
    </reaction>
</comment>
<evidence type="ECO:0000256" key="13">
    <source>
        <dbReference type="ARBA" id="ARBA00024209"/>
    </source>
</evidence>
<dbReference type="GO" id="GO:0016020">
    <property type="term" value="C:membrane"/>
    <property type="evidence" value="ECO:0007669"/>
    <property type="project" value="UniProtKB-SubCell"/>
</dbReference>
<evidence type="ECO:0000259" key="17">
    <source>
        <dbReference type="PROSITE" id="PS50089"/>
    </source>
</evidence>
<feature type="region of interest" description="Disordered" evidence="15">
    <location>
        <begin position="44"/>
        <end position="79"/>
    </location>
</feature>
<gene>
    <name evidence="18" type="ORF">K2173_002003</name>
</gene>
<keyword evidence="10" id="KW-0862">Zinc</keyword>
<dbReference type="PANTHER" id="PTHR46913">
    <property type="entry name" value="RING-H2 FINGER PROTEIN ATL16"/>
    <property type="match status" value="1"/>
</dbReference>
<evidence type="ECO:0000256" key="4">
    <source>
        <dbReference type="ARBA" id="ARBA00012483"/>
    </source>
</evidence>
<dbReference type="EMBL" id="JAIWQS010000009">
    <property type="protein sequence ID" value="KAJ8754105.1"/>
    <property type="molecule type" value="Genomic_DNA"/>
</dbReference>
<evidence type="ECO:0000256" key="12">
    <source>
        <dbReference type="ARBA" id="ARBA00023136"/>
    </source>
</evidence>
<evidence type="ECO:0000256" key="2">
    <source>
        <dbReference type="ARBA" id="ARBA00004167"/>
    </source>
</evidence>
<keyword evidence="9" id="KW-0833">Ubl conjugation pathway</keyword>
<reference evidence="18 19" key="1">
    <citation type="submission" date="2021-09" db="EMBL/GenBank/DDBJ databases">
        <title>Genomic insights and catalytic innovation underlie evolution of tropane alkaloids biosynthesis.</title>
        <authorList>
            <person name="Wang Y.-J."/>
            <person name="Tian T."/>
            <person name="Huang J.-P."/>
            <person name="Huang S.-X."/>
        </authorList>
    </citation>
    <scope>NUCLEOTIDE SEQUENCE [LARGE SCALE GENOMIC DNA]</scope>
    <source>
        <strain evidence="18">KIB-2018</strain>
        <tissue evidence="18">Leaf</tissue>
    </source>
</reference>
<dbReference type="GO" id="GO:0008270">
    <property type="term" value="F:zinc ion binding"/>
    <property type="evidence" value="ECO:0007669"/>
    <property type="project" value="UniProtKB-KW"/>
</dbReference>
<sequence length="172" mass="18555">MDGPHHHRSDFDPVLIGVCGILAGAIVVAAYHCFTTHYTHLHTRNANPPNEQQSSRNNNHHHGGGGDEGGGGGEATSTSHSTIVNIPISAYTKQYSEETCSVCLSEFSEGEAIRVLPECLHLFHAPCIDSWLKLHSNCPLCRAKAIPARQTVLSILSRIPEPEVHQVPEPGG</sequence>
<comment type="caution">
    <text evidence="18">The sequence shown here is derived from an EMBL/GenBank/DDBJ whole genome shotgun (WGS) entry which is preliminary data.</text>
</comment>
<keyword evidence="5" id="KW-0808">Transferase</keyword>
<feature type="transmembrane region" description="Helical" evidence="16">
    <location>
        <begin position="14"/>
        <end position="34"/>
    </location>
</feature>
<evidence type="ECO:0000256" key="3">
    <source>
        <dbReference type="ARBA" id="ARBA00004906"/>
    </source>
</evidence>
<keyword evidence="19" id="KW-1185">Reference proteome</keyword>
<dbReference type="SMART" id="SM00184">
    <property type="entry name" value="RING"/>
    <property type="match status" value="1"/>
</dbReference>
<dbReference type="Gene3D" id="3.30.40.10">
    <property type="entry name" value="Zinc/RING finger domain, C3HC4 (zinc finger)"/>
    <property type="match status" value="1"/>
</dbReference>
<evidence type="ECO:0000313" key="19">
    <source>
        <dbReference type="Proteomes" id="UP001159364"/>
    </source>
</evidence>
<organism evidence="18 19">
    <name type="scientific">Erythroxylum novogranatense</name>
    <dbReference type="NCBI Taxonomy" id="1862640"/>
    <lineage>
        <taxon>Eukaryota</taxon>
        <taxon>Viridiplantae</taxon>
        <taxon>Streptophyta</taxon>
        <taxon>Embryophyta</taxon>
        <taxon>Tracheophyta</taxon>
        <taxon>Spermatophyta</taxon>
        <taxon>Magnoliopsida</taxon>
        <taxon>eudicotyledons</taxon>
        <taxon>Gunneridae</taxon>
        <taxon>Pentapetalae</taxon>
        <taxon>rosids</taxon>
        <taxon>fabids</taxon>
        <taxon>Malpighiales</taxon>
        <taxon>Erythroxylaceae</taxon>
        <taxon>Erythroxylum</taxon>
    </lineage>
</organism>
<dbReference type="SUPFAM" id="SSF57850">
    <property type="entry name" value="RING/U-box"/>
    <property type="match status" value="1"/>
</dbReference>
<comment type="subcellular location">
    <subcellularLocation>
        <location evidence="2">Membrane</location>
        <topology evidence="2">Single-pass membrane protein</topology>
    </subcellularLocation>
</comment>
<evidence type="ECO:0000256" key="9">
    <source>
        <dbReference type="ARBA" id="ARBA00022786"/>
    </source>
</evidence>
<dbReference type="PANTHER" id="PTHR46913:SF1">
    <property type="entry name" value="RING-H2 FINGER PROTEIN ATL16"/>
    <property type="match status" value="1"/>
</dbReference>
<keyword evidence="7" id="KW-0479">Metal-binding</keyword>
<evidence type="ECO:0000256" key="14">
    <source>
        <dbReference type="PROSITE-ProRule" id="PRU00175"/>
    </source>
</evidence>